<accession>A0ABV5FXR4</accession>
<sequence>MQRCGEVVQERLQVRAVEQQVIEPLVCGALLGLSHTYILSRHGSRTGGRSAPDQRQISAQGAPVRRGRRPGSRRL</sequence>
<protein>
    <submittedName>
        <fullName evidence="2">Uncharacterized protein</fullName>
    </submittedName>
</protein>
<proteinExistence type="predicted"/>
<feature type="compositionally biased region" description="Basic residues" evidence="1">
    <location>
        <begin position="65"/>
        <end position="75"/>
    </location>
</feature>
<evidence type="ECO:0000313" key="3">
    <source>
        <dbReference type="Proteomes" id="UP001589575"/>
    </source>
</evidence>
<name>A0ABV5FXR4_9MICC</name>
<gene>
    <name evidence="2" type="ORF">ACFFX0_09855</name>
</gene>
<dbReference type="EMBL" id="JBHMFI010000001">
    <property type="protein sequence ID" value="MFB9071489.1"/>
    <property type="molecule type" value="Genomic_DNA"/>
</dbReference>
<evidence type="ECO:0000313" key="2">
    <source>
        <dbReference type="EMBL" id="MFB9071489.1"/>
    </source>
</evidence>
<dbReference type="Proteomes" id="UP001589575">
    <property type="component" value="Unassembled WGS sequence"/>
</dbReference>
<reference evidence="2 3" key="1">
    <citation type="submission" date="2024-09" db="EMBL/GenBank/DDBJ databases">
        <authorList>
            <person name="Sun Q."/>
            <person name="Mori K."/>
        </authorList>
    </citation>
    <scope>NUCLEOTIDE SEQUENCE [LARGE SCALE GENOMIC DNA]</scope>
    <source>
        <strain evidence="2 3">CCM 7609</strain>
    </source>
</reference>
<organism evidence="2 3">
    <name type="scientific">Citricoccus parietis</name>
    <dbReference type="NCBI Taxonomy" id="592307"/>
    <lineage>
        <taxon>Bacteria</taxon>
        <taxon>Bacillati</taxon>
        <taxon>Actinomycetota</taxon>
        <taxon>Actinomycetes</taxon>
        <taxon>Micrococcales</taxon>
        <taxon>Micrococcaceae</taxon>
        <taxon>Citricoccus</taxon>
    </lineage>
</organism>
<feature type="region of interest" description="Disordered" evidence="1">
    <location>
        <begin position="41"/>
        <end position="75"/>
    </location>
</feature>
<comment type="caution">
    <text evidence="2">The sequence shown here is derived from an EMBL/GenBank/DDBJ whole genome shotgun (WGS) entry which is preliminary data.</text>
</comment>
<evidence type="ECO:0000256" key="1">
    <source>
        <dbReference type="SAM" id="MobiDB-lite"/>
    </source>
</evidence>
<keyword evidence="3" id="KW-1185">Reference proteome</keyword>